<reference evidence="1" key="1">
    <citation type="submission" date="2023-12" db="EMBL/GenBank/DDBJ databases">
        <title>Genome assembly of Anisodus tanguticus.</title>
        <authorList>
            <person name="Wang Y.-J."/>
        </authorList>
    </citation>
    <scope>NUCLEOTIDE SEQUENCE</scope>
    <source>
        <strain evidence="1">KB-2021</strain>
        <tissue evidence="1">Leaf</tissue>
    </source>
</reference>
<evidence type="ECO:0000313" key="1">
    <source>
        <dbReference type="EMBL" id="KAK4365845.1"/>
    </source>
</evidence>
<sequence length="207" mass="23317">MVEALQQEKKLAKLILARSQEAKKGEHKDRLKYFLIRVEKHLIKIYINGSLNHERLKEEKPVLAVLFLYPLTPQPRGHSWTSSLNQLQHGPNASISFGFIAVSGQSHPSSHPMLIHSSINLQRALFLENNREMEVAHSEAAIAGETELDGRRSEPISHGASSPDSLLKRNQYFHTVPLQLCYLAALTTAIMISGATDKWHFNWVGHS</sequence>
<dbReference type="EMBL" id="JAVYJV010000007">
    <property type="protein sequence ID" value="KAK4365845.1"/>
    <property type="molecule type" value="Genomic_DNA"/>
</dbReference>
<protein>
    <submittedName>
        <fullName evidence="1">Uncharacterized protein</fullName>
    </submittedName>
</protein>
<accession>A0AAE1VN13</accession>
<name>A0AAE1VN13_9SOLA</name>
<comment type="caution">
    <text evidence="1">The sequence shown here is derived from an EMBL/GenBank/DDBJ whole genome shotgun (WGS) entry which is preliminary data.</text>
</comment>
<dbReference type="SUPFAM" id="SSF54001">
    <property type="entry name" value="Cysteine proteinases"/>
    <property type="match status" value="1"/>
</dbReference>
<organism evidence="1 2">
    <name type="scientific">Anisodus tanguticus</name>
    <dbReference type="NCBI Taxonomy" id="243964"/>
    <lineage>
        <taxon>Eukaryota</taxon>
        <taxon>Viridiplantae</taxon>
        <taxon>Streptophyta</taxon>
        <taxon>Embryophyta</taxon>
        <taxon>Tracheophyta</taxon>
        <taxon>Spermatophyta</taxon>
        <taxon>Magnoliopsida</taxon>
        <taxon>eudicotyledons</taxon>
        <taxon>Gunneridae</taxon>
        <taxon>Pentapetalae</taxon>
        <taxon>asterids</taxon>
        <taxon>lamiids</taxon>
        <taxon>Solanales</taxon>
        <taxon>Solanaceae</taxon>
        <taxon>Solanoideae</taxon>
        <taxon>Hyoscyameae</taxon>
        <taxon>Anisodus</taxon>
    </lineage>
</organism>
<dbReference type="Proteomes" id="UP001291623">
    <property type="component" value="Unassembled WGS sequence"/>
</dbReference>
<dbReference type="Gene3D" id="3.30.1490.420">
    <property type="entry name" value="Ubiquitin carboxyl-terminal hydrolase, domain 2"/>
    <property type="match status" value="1"/>
</dbReference>
<evidence type="ECO:0000313" key="2">
    <source>
        <dbReference type="Proteomes" id="UP001291623"/>
    </source>
</evidence>
<dbReference type="InterPro" id="IPR038765">
    <property type="entry name" value="Papain-like_cys_pep_sf"/>
</dbReference>
<proteinExistence type="predicted"/>
<dbReference type="AlphaFoldDB" id="A0AAE1VN13"/>
<keyword evidence="2" id="KW-1185">Reference proteome</keyword>
<gene>
    <name evidence="1" type="ORF">RND71_013725</name>
</gene>